<sequence>MVPSGDAQGNTAIQVRRSDRQRMELWDVPKPAAMVPLEAKDKIIYTNADGEAEERSVVCLNSKNRGSMVRLATEMVRASSMKANRIENLKTAQRPNWFRDDFYNQAKDGQRAQRWRSGMLDQRYLPEHKKKKNASKQWRPFGEYRKRYRHRPWEQNPDKIWLFKREFARKARDPWLARRRDVEIPRPKAPG</sequence>
<proteinExistence type="predicted"/>
<name>A0A7S2JN43_9DINO</name>
<protein>
    <submittedName>
        <fullName evidence="1">Uncharacterized protein</fullName>
    </submittedName>
</protein>
<dbReference type="AlphaFoldDB" id="A0A7S2JN43"/>
<dbReference type="EMBL" id="HBGW01031669">
    <property type="protein sequence ID" value="CAD9552705.1"/>
    <property type="molecule type" value="Transcribed_RNA"/>
</dbReference>
<organism evidence="1">
    <name type="scientific">Zooxanthella nutricula</name>
    <dbReference type="NCBI Taxonomy" id="1333877"/>
    <lineage>
        <taxon>Eukaryota</taxon>
        <taxon>Sar</taxon>
        <taxon>Alveolata</taxon>
        <taxon>Dinophyceae</taxon>
        <taxon>Peridiniales</taxon>
        <taxon>Peridiniales incertae sedis</taxon>
        <taxon>Zooxanthella</taxon>
    </lineage>
</organism>
<accession>A0A7S2JN43</accession>
<evidence type="ECO:0000313" key="1">
    <source>
        <dbReference type="EMBL" id="CAD9552705.1"/>
    </source>
</evidence>
<gene>
    <name evidence="1" type="ORF">BRAN1462_LOCUS20001</name>
</gene>
<reference evidence="1" key="1">
    <citation type="submission" date="2021-01" db="EMBL/GenBank/DDBJ databases">
        <authorList>
            <person name="Corre E."/>
            <person name="Pelletier E."/>
            <person name="Niang G."/>
            <person name="Scheremetjew M."/>
            <person name="Finn R."/>
            <person name="Kale V."/>
            <person name="Holt S."/>
            <person name="Cochrane G."/>
            <person name="Meng A."/>
            <person name="Brown T."/>
            <person name="Cohen L."/>
        </authorList>
    </citation>
    <scope>NUCLEOTIDE SEQUENCE</scope>
    <source>
        <strain evidence="1">RCC3387</strain>
    </source>
</reference>